<dbReference type="STRING" id="745531.A0A0C3RQH7"/>
<dbReference type="HOGENOM" id="CLU_019520_0_0_1"/>
<evidence type="ECO:0000313" key="2">
    <source>
        <dbReference type="EMBL" id="KIP02081.1"/>
    </source>
</evidence>
<dbReference type="PANTHER" id="PTHR47938:SF35">
    <property type="entry name" value="PENTATRICOPEPTIDE REPEAT-CONTAINING PROTEIN 4, MITOCHONDRIAL-RELATED"/>
    <property type="match status" value="1"/>
</dbReference>
<dbReference type="OrthoDB" id="185373at2759"/>
<evidence type="ECO:0000313" key="3">
    <source>
        <dbReference type="Proteomes" id="UP000053257"/>
    </source>
</evidence>
<dbReference type="PROSITE" id="PS51375">
    <property type="entry name" value="PPR"/>
    <property type="match status" value="2"/>
</dbReference>
<feature type="repeat" description="PPR" evidence="1">
    <location>
        <begin position="630"/>
        <end position="665"/>
    </location>
</feature>
<dbReference type="InterPro" id="IPR002885">
    <property type="entry name" value="PPR_rpt"/>
</dbReference>
<dbReference type="Proteomes" id="UP000053257">
    <property type="component" value="Unassembled WGS sequence"/>
</dbReference>
<sequence>MSYSGAVSKASRCLRASLPHSSSRLIRVHSPPCVSVLPSSPSTYTTRCISQYTRPPPRLPRVLTREELESFASLVCKDEPQDTLDTVNRLISNVQTLETLARVCITLMEVFASQGNINLADRILQVANKQFKFGAHKRVHAIVVQAFLASGHLEEAFLWLQNMRTRPGNGVADVRKWNNLLVECLSRKQDALFRKAVDYLRNEKVVEPDARMESLMKEYDKLNPSVPEHPRSAASTEPIHEQNVATMIAEQLAEQGEKSAKSLLHWAVRQGLQPTSATLEAVAAHISTAKSLHFWEKELSVVANHSVWATVLRNAAATQPPNVVVATYRVFLQRDLVPTPAIVHPIIRTICSVSLKLPTDDDIRLALDVYREYIILTKRHKSPPQDDLPIYNTLVRAIVSSKKSTLYPEAVSLLEELRARGIAPDAMTATSFITLLMQIAPDSGSALKVYQTLSKHPDGRYTLDGRGFQSILDTFARHCFHKPSDYTAYKRIVHDTHLAGHAVSLQNYTLLLRQLGALADRLRADDDDGDDDAAGGALGALGAVVRRVHNALTVEASVRPDTVFWNQLMDTYQRARCFRAAYAVWQALFVAGTFDNASVSIVADACAFAGAHALVAETFAKLHAMRFPLNQRNWANWVEGLARVGRIAEATKIVCLAMPREGVEPTPEMVRMLVAFAAQHRDKSTESEVRNRIRMYLPKLYSQTMGTRRSRTAPDEDVDS</sequence>
<dbReference type="EMBL" id="KN840705">
    <property type="protein sequence ID" value="KIP02081.1"/>
    <property type="molecule type" value="Genomic_DNA"/>
</dbReference>
<gene>
    <name evidence="2" type="ORF">PHLGIDRAFT_310669</name>
</gene>
<dbReference type="PANTHER" id="PTHR47938">
    <property type="entry name" value="RESPIRATORY COMPLEX I CHAPERONE (CIA84), PUTATIVE (AFU_ORTHOLOGUE AFUA_2G06020)-RELATED"/>
    <property type="match status" value="1"/>
</dbReference>
<name>A0A0C3RQH7_PHLG1</name>
<organism evidence="2 3">
    <name type="scientific">Phlebiopsis gigantea (strain 11061_1 CR5-6)</name>
    <name type="common">White-rot fungus</name>
    <name type="synonym">Peniophora gigantea</name>
    <dbReference type="NCBI Taxonomy" id="745531"/>
    <lineage>
        <taxon>Eukaryota</taxon>
        <taxon>Fungi</taxon>
        <taxon>Dikarya</taxon>
        <taxon>Basidiomycota</taxon>
        <taxon>Agaricomycotina</taxon>
        <taxon>Agaricomycetes</taxon>
        <taxon>Polyporales</taxon>
        <taxon>Phanerochaetaceae</taxon>
        <taxon>Phlebiopsis</taxon>
    </lineage>
</organism>
<evidence type="ECO:0008006" key="4">
    <source>
        <dbReference type="Google" id="ProtNLM"/>
    </source>
</evidence>
<feature type="repeat" description="PPR" evidence="1">
    <location>
        <begin position="387"/>
        <end position="424"/>
    </location>
</feature>
<reference evidence="2 3" key="1">
    <citation type="journal article" date="2014" name="PLoS Genet.">
        <title>Analysis of the Phlebiopsis gigantea genome, transcriptome and secretome provides insight into its pioneer colonization strategies of wood.</title>
        <authorList>
            <person name="Hori C."/>
            <person name="Ishida T."/>
            <person name="Igarashi K."/>
            <person name="Samejima M."/>
            <person name="Suzuki H."/>
            <person name="Master E."/>
            <person name="Ferreira P."/>
            <person name="Ruiz-Duenas F.J."/>
            <person name="Held B."/>
            <person name="Canessa P."/>
            <person name="Larrondo L.F."/>
            <person name="Schmoll M."/>
            <person name="Druzhinina I.S."/>
            <person name="Kubicek C.P."/>
            <person name="Gaskell J.A."/>
            <person name="Kersten P."/>
            <person name="St John F."/>
            <person name="Glasner J."/>
            <person name="Sabat G."/>
            <person name="Splinter BonDurant S."/>
            <person name="Syed K."/>
            <person name="Yadav J."/>
            <person name="Mgbeahuruike A.C."/>
            <person name="Kovalchuk A."/>
            <person name="Asiegbu F.O."/>
            <person name="Lackner G."/>
            <person name="Hoffmeister D."/>
            <person name="Rencoret J."/>
            <person name="Gutierrez A."/>
            <person name="Sun H."/>
            <person name="Lindquist E."/>
            <person name="Barry K."/>
            <person name="Riley R."/>
            <person name="Grigoriev I.V."/>
            <person name="Henrissat B."/>
            <person name="Kues U."/>
            <person name="Berka R.M."/>
            <person name="Martinez A.T."/>
            <person name="Covert S.F."/>
            <person name="Blanchette R.A."/>
            <person name="Cullen D."/>
        </authorList>
    </citation>
    <scope>NUCLEOTIDE SEQUENCE [LARGE SCALE GENOMIC DNA]</scope>
    <source>
        <strain evidence="2 3">11061_1 CR5-6</strain>
    </source>
</reference>
<protein>
    <recommendedName>
        <fullName evidence="4">Pentacotripeptide-repeat region of PRORP domain-containing protein</fullName>
    </recommendedName>
</protein>
<proteinExistence type="predicted"/>
<dbReference type="GO" id="GO:0003729">
    <property type="term" value="F:mRNA binding"/>
    <property type="evidence" value="ECO:0007669"/>
    <property type="project" value="TreeGrafter"/>
</dbReference>
<dbReference type="Gene3D" id="1.25.40.10">
    <property type="entry name" value="Tetratricopeptide repeat domain"/>
    <property type="match status" value="3"/>
</dbReference>
<accession>A0A0C3RQH7</accession>
<dbReference type="AlphaFoldDB" id="A0A0C3RQH7"/>
<evidence type="ECO:0000256" key="1">
    <source>
        <dbReference type="PROSITE-ProRule" id="PRU00708"/>
    </source>
</evidence>
<keyword evidence="3" id="KW-1185">Reference proteome</keyword>
<dbReference type="InterPro" id="IPR011990">
    <property type="entry name" value="TPR-like_helical_dom_sf"/>
</dbReference>